<protein>
    <submittedName>
        <fullName evidence="1">14708_t:CDS:1</fullName>
    </submittedName>
</protein>
<dbReference type="Proteomes" id="UP000789702">
    <property type="component" value="Unassembled WGS sequence"/>
</dbReference>
<organism evidence="1 2">
    <name type="scientific">Dentiscutata heterogama</name>
    <dbReference type="NCBI Taxonomy" id="1316150"/>
    <lineage>
        <taxon>Eukaryota</taxon>
        <taxon>Fungi</taxon>
        <taxon>Fungi incertae sedis</taxon>
        <taxon>Mucoromycota</taxon>
        <taxon>Glomeromycotina</taxon>
        <taxon>Glomeromycetes</taxon>
        <taxon>Diversisporales</taxon>
        <taxon>Gigasporaceae</taxon>
        <taxon>Dentiscutata</taxon>
    </lineage>
</organism>
<name>A0ACA9QQB1_9GLOM</name>
<gene>
    <name evidence="1" type="ORF">DHETER_LOCUS14840</name>
</gene>
<accession>A0ACA9QQB1</accession>
<sequence length="74" mass="8951">MAQSFELEKWIDNNFFERNYIRFPLNDFLKNCKFGSTTLSTNSCKLFLVRCNKFVVLNNFTFSQQYKLEDFINE</sequence>
<evidence type="ECO:0000313" key="1">
    <source>
        <dbReference type="EMBL" id="CAG8754389.1"/>
    </source>
</evidence>
<keyword evidence="2" id="KW-1185">Reference proteome</keyword>
<proteinExistence type="predicted"/>
<feature type="non-terminal residue" evidence="1">
    <location>
        <position position="74"/>
    </location>
</feature>
<dbReference type="EMBL" id="CAJVPU010047829">
    <property type="protein sequence ID" value="CAG8754389.1"/>
    <property type="molecule type" value="Genomic_DNA"/>
</dbReference>
<comment type="caution">
    <text evidence="1">The sequence shown here is derived from an EMBL/GenBank/DDBJ whole genome shotgun (WGS) entry which is preliminary data.</text>
</comment>
<reference evidence="1" key="1">
    <citation type="submission" date="2021-06" db="EMBL/GenBank/DDBJ databases">
        <authorList>
            <person name="Kallberg Y."/>
            <person name="Tangrot J."/>
            <person name="Rosling A."/>
        </authorList>
    </citation>
    <scope>NUCLEOTIDE SEQUENCE</scope>
    <source>
        <strain evidence="1">IL203A</strain>
    </source>
</reference>
<evidence type="ECO:0000313" key="2">
    <source>
        <dbReference type="Proteomes" id="UP000789702"/>
    </source>
</evidence>